<sequence>MKKMTIFVLILTAVAMALIAGLFYAYSCSVNPGLGKLSDEVYILAMQSINRAILNPVFFASFMGTLLLLPLSTWLLYRSGGASTVFYFLFAATIIYAVGTFGVTMVKNVPLNEALDKFNVRSASLEEIAKQRQLFQIPWNNFNNIRTIASIVSLVLVIIACINVSTGQNQNG</sequence>
<keyword evidence="1" id="KW-0472">Membrane</keyword>
<reference evidence="3" key="1">
    <citation type="submission" date="2017-04" db="EMBL/GenBank/DDBJ databases">
        <authorList>
            <person name="Varghese N."/>
            <person name="Submissions S."/>
        </authorList>
    </citation>
    <scope>NUCLEOTIDE SEQUENCE [LARGE SCALE GENOMIC DNA]</scope>
    <source>
        <strain evidence="3">DSM 12126</strain>
    </source>
</reference>
<accession>A0A1W1ZVD8</accession>
<keyword evidence="1" id="KW-0812">Transmembrane</keyword>
<dbReference type="InterPro" id="IPR013901">
    <property type="entry name" value="Anthrone_oxy"/>
</dbReference>
<organism evidence="2 3">
    <name type="scientific">Pedobacter africanus</name>
    <dbReference type="NCBI Taxonomy" id="151894"/>
    <lineage>
        <taxon>Bacteria</taxon>
        <taxon>Pseudomonadati</taxon>
        <taxon>Bacteroidota</taxon>
        <taxon>Sphingobacteriia</taxon>
        <taxon>Sphingobacteriales</taxon>
        <taxon>Sphingobacteriaceae</taxon>
        <taxon>Pedobacter</taxon>
    </lineage>
</organism>
<dbReference type="EMBL" id="FWXT01000001">
    <property type="protein sequence ID" value="SMC52374.1"/>
    <property type="molecule type" value="Genomic_DNA"/>
</dbReference>
<feature type="transmembrane region" description="Helical" evidence="1">
    <location>
        <begin position="148"/>
        <end position="166"/>
    </location>
</feature>
<feature type="transmembrane region" description="Helical" evidence="1">
    <location>
        <begin position="84"/>
        <end position="106"/>
    </location>
</feature>
<name>A0A1W1ZVD8_9SPHI</name>
<gene>
    <name evidence="2" type="ORF">SAMN04488524_1008</name>
</gene>
<feature type="transmembrane region" description="Helical" evidence="1">
    <location>
        <begin position="57"/>
        <end position="77"/>
    </location>
</feature>
<proteinExistence type="predicted"/>
<keyword evidence="3" id="KW-1185">Reference proteome</keyword>
<dbReference type="Proteomes" id="UP000192756">
    <property type="component" value="Unassembled WGS sequence"/>
</dbReference>
<evidence type="ECO:0000256" key="1">
    <source>
        <dbReference type="SAM" id="Phobius"/>
    </source>
</evidence>
<evidence type="ECO:0000313" key="2">
    <source>
        <dbReference type="EMBL" id="SMC52374.1"/>
    </source>
</evidence>
<keyword evidence="1" id="KW-1133">Transmembrane helix</keyword>
<dbReference type="AlphaFoldDB" id="A0A1W1ZVD8"/>
<protein>
    <submittedName>
        <fullName evidence="2">Uncharacterized membrane protein</fullName>
    </submittedName>
</protein>
<dbReference type="Pfam" id="PF08592">
    <property type="entry name" value="Anthrone_oxy"/>
    <property type="match status" value="1"/>
</dbReference>
<evidence type="ECO:0000313" key="3">
    <source>
        <dbReference type="Proteomes" id="UP000192756"/>
    </source>
</evidence>
<dbReference type="STRING" id="151894.SAMN04488524_1008"/>
<dbReference type="OrthoDB" id="772592at2"/>